<dbReference type="SUPFAM" id="SSF54534">
    <property type="entry name" value="FKBP-like"/>
    <property type="match status" value="1"/>
</dbReference>
<dbReference type="OrthoDB" id="14196at2"/>
<feature type="signal peptide" evidence="10">
    <location>
        <begin position="1"/>
        <end position="24"/>
    </location>
</feature>
<dbReference type="EC" id="5.2.1.8" evidence="3"/>
<comment type="similarity">
    <text evidence="2">Belongs to the PpiC/parvulin rotamase family.</text>
</comment>
<keyword evidence="10" id="KW-0732">Signal</keyword>
<evidence type="ECO:0000259" key="11">
    <source>
        <dbReference type="PROSITE" id="PS50198"/>
    </source>
</evidence>
<comment type="caution">
    <text evidence="12">The sequence shown here is derived from an EMBL/GenBank/DDBJ whole genome shotgun (WGS) entry which is preliminary data.</text>
</comment>
<feature type="domain" description="PpiC" evidence="11">
    <location>
        <begin position="160"/>
        <end position="250"/>
    </location>
</feature>
<organism evidence="12 13">
    <name type="scientific">Martelella alba</name>
    <dbReference type="NCBI Taxonomy" id="2590451"/>
    <lineage>
        <taxon>Bacteria</taxon>
        <taxon>Pseudomonadati</taxon>
        <taxon>Pseudomonadota</taxon>
        <taxon>Alphaproteobacteria</taxon>
        <taxon>Hyphomicrobiales</taxon>
        <taxon>Aurantimonadaceae</taxon>
        <taxon>Martelella</taxon>
    </lineage>
</organism>
<dbReference type="AlphaFoldDB" id="A0A506UAG8"/>
<dbReference type="Proteomes" id="UP000318801">
    <property type="component" value="Unassembled WGS sequence"/>
</dbReference>
<comment type="catalytic activity">
    <reaction evidence="1">
        <text>[protein]-peptidylproline (omega=180) = [protein]-peptidylproline (omega=0)</text>
        <dbReference type="Rhea" id="RHEA:16237"/>
        <dbReference type="Rhea" id="RHEA-COMP:10747"/>
        <dbReference type="Rhea" id="RHEA-COMP:10748"/>
        <dbReference type="ChEBI" id="CHEBI:83833"/>
        <dbReference type="ChEBI" id="CHEBI:83834"/>
        <dbReference type="EC" id="5.2.1.8"/>
    </reaction>
</comment>
<dbReference type="RefSeq" id="WP_141149273.1">
    <property type="nucleotide sequence ID" value="NZ_VHLG01000007.1"/>
</dbReference>
<proteinExistence type="inferred from homology"/>
<evidence type="ECO:0000256" key="1">
    <source>
        <dbReference type="ARBA" id="ARBA00000971"/>
    </source>
</evidence>
<dbReference type="Pfam" id="PF00639">
    <property type="entry name" value="Rotamase"/>
    <property type="match status" value="1"/>
</dbReference>
<evidence type="ECO:0000256" key="8">
    <source>
        <dbReference type="PROSITE-ProRule" id="PRU00278"/>
    </source>
</evidence>
<feature type="compositionally biased region" description="Low complexity" evidence="9">
    <location>
        <begin position="29"/>
        <end position="47"/>
    </location>
</feature>
<evidence type="ECO:0000256" key="10">
    <source>
        <dbReference type="SAM" id="SignalP"/>
    </source>
</evidence>
<dbReference type="PROSITE" id="PS50198">
    <property type="entry name" value="PPIC_PPIASE_2"/>
    <property type="match status" value="1"/>
</dbReference>
<evidence type="ECO:0000313" key="12">
    <source>
        <dbReference type="EMBL" id="TPW30064.1"/>
    </source>
</evidence>
<dbReference type="Gene3D" id="3.10.50.40">
    <property type="match status" value="1"/>
</dbReference>
<keyword evidence="13" id="KW-1185">Reference proteome</keyword>
<sequence>MQKRYLVAAALLATTVGFGLPTFAQDAAQPATDATPAPAADASAAAPAPAPETVIATVNGQDVHQSELDAAIAEFKGQVGNMPAEQLKALALSSLINMKLMAKAAEEEGLDKTDAFKARMAELRDQELYNEYFQAHVDAEVTDAMVKARYEKEIAAAPKQEEVKAAHILVQSEDEAKDIIKQLDDGADFAELAKEHSKDSNASDGGDLGYFSKGQMVPEFEKAAFALKPGQYTETPVKTQFGYHIIKVEDIRDKQPVPYEQVAPQVRQMVVRDKYMEAMDALKQGDTVVIEDKDLQKAYDDVNKQQQAQQ</sequence>
<accession>A0A506UAG8</accession>
<evidence type="ECO:0000256" key="4">
    <source>
        <dbReference type="ARBA" id="ARBA00018370"/>
    </source>
</evidence>
<gene>
    <name evidence="12" type="ORF">FJU08_12095</name>
</gene>
<name>A0A506UAG8_9HYPH</name>
<evidence type="ECO:0000256" key="9">
    <source>
        <dbReference type="SAM" id="MobiDB-lite"/>
    </source>
</evidence>
<dbReference type="PANTHER" id="PTHR47245:SF2">
    <property type="entry name" value="PEPTIDYL-PROLYL CIS-TRANS ISOMERASE HP_0175-RELATED"/>
    <property type="match status" value="1"/>
</dbReference>
<evidence type="ECO:0000256" key="6">
    <source>
        <dbReference type="ARBA" id="ARBA00030642"/>
    </source>
</evidence>
<evidence type="ECO:0000256" key="3">
    <source>
        <dbReference type="ARBA" id="ARBA00013194"/>
    </source>
</evidence>
<dbReference type="Gene3D" id="1.10.8.1040">
    <property type="match status" value="1"/>
</dbReference>
<dbReference type="EMBL" id="VHLG01000007">
    <property type="protein sequence ID" value="TPW30064.1"/>
    <property type="molecule type" value="Genomic_DNA"/>
</dbReference>
<evidence type="ECO:0000256" key="5">
    <source>
        <dbReference type="ARBA" id="ARBA00023110"/>
    </source>
</evidence>
<keyword evidence="5 8" id="KW-0697">Rotamase</keyword>
<evidence type="ECO:0000256" key="7">
    <source>
        <dbReference type="ARBA" id="ARBA00031484"/>
    </source>
</evidence>
<dbReference type="InterPro" id="IPR050245">
    <property type="entry name" value="PrsA_foldase"/>
</dbReference>
<dbReference type="PANTHER" id="PTHR47245">
    <property type="entry name" value="PEPTIDYLPROLYL ISOMERASE"/>
    <property type="match status" value="1"/>
</dbReference>
<evidence type="ECO:0000256" key="2">
    <source>
        <dbReference type="ARBA" id="ARBA00007656"/>
    </source>
</evidence>
<dbReference type="GO" id="GO:0003755">
    <property type="term" value="F:peptidyl-prolyl cis-trans isomerase activity"/>
    <property type="evidence" value="ECO:0007669"/>
    <property type="project" value="UniProtKB-KW"/>
</dbReference>
<feature type="chain" id="PRO_5021358096" description="Parvulin-like PPIase" evidence="10">
    <location>
        <begin position="25"/>
        <end position="310"/>
    </location>
</feature>
<keyword evidence="8 12" id="KW-0413">Isomerase</keyword>
<dbReference type="InterPro" id="IPR046357">
    <property type="entry name" value="PPIase_dom_sf"/>
</dbReference>
<reference evidence="12 13" key="1">
    <citation type="submission" date="2019-06" db="EMBL/GenBank/DDBJ databases">
        <authorList>
            <person name="Li M."/>
        </authorList>
    </citation>
    <scope>NUCLEOTIDE SEQUENCE [LARGE SCALE GENOMIC DNA]</scope>
    <source>
        <strain evidence="12 13">BGMRC2036</strain>
    </source>
</reference>
<feature type="region of interest" description="Disordered" evidence="9">
    <location>
        <begin position="29"/>
        <end position="48"/>
    </location>
</feature>
<protein>
    <recommendedName>
        <fullName evidence="4">Parvulin-like PPIase</fullName>
        <ecNumber evidence="3">5.2.1.8</ecNumber>
    </recommendedName>
    <alternativeName>
        <fullName evidence="6">Peptidyl-prolyl cis-trans isomerase plp</fullName>
    </alternativeName>
    <alternativeName>
        <fullName evidence="7">Rotamase plp</fullName>
    </alternativeName>
</protein>
<dbReference type="InterPro" id="IPR000297">
    <property type="entry name" value="PPIase_PpiC"/>
</dbReference>
<evidence type="ECO:0000313" key="13">
    <source>
        <dbReference type="Proteomes" id="UP000318801"/>
    </source>
</evidence>